<evidence type="ECO:0000256" key="1">
    <source>
        <dbReference type="SAM" id="MobiDB-lite"/>
    </source>
</evidence>
<keyword evidence="3" id="KW-1185">Reference proteome</keyword>
<feature type="compositionally biased region" description="Polar residues" evidence="1">
    <location>
        <begin position="1"/>
        <end position="24"/>
    </location>
</feature>
<dbReference type="Proteomes" id="UP000765509">
    <property type="component" value="Unassembled WGS sequence"/>
</dbReference>
<organism evidence="2 3">
    <name type="scientific">Austropuccinia psidii MF-1</name>
    <dbReference type="NCBI Taxonomy" id="1389203"/>
    <lineage>
        <taxon>Eukaryota</taxon>
        <taxon>Fungi</taxon>
        <taxon>Dikarya</taxon>
        <taxon>Basidiomycota</taxon>
        <taxon>Pucciniomycotina</taxon>
        <taxon>Pucciniomycetes</taxon>
        <taxon>Pucciniales</taxon>
        <taxon>Sphaerophragmiaceae</taxon>
        <taxon>Austropuccinia</taxon>
    </lineage>
</organism>
<sequence>MSQRDTLQQPYENNQRLEPQQTVQDLKGEGIKYQGEKSHHPGYREAMEPERAYYDSFGLTRSGKPAKPPSIFTPLRNQKFSVQESPFFEIPGDSQWKRRTIGKEKYSFQPEAEGVRPNNPEAVRFSGGSVQKQQIIVNTTDIINCPTIRNSITTQNEHSVLTPESSISRNVLCKRLAQFSDHTQRECDKII</sequence>
<gene>
    <name evidence="2" type="ORF">O181_041678</name>
</gene>
<evidence type="ECO:0000313" key="2">
    <source>
        <dbReference type="EMBL" id="MBW0501963.1"/>
    </source>
</evidence>
<protein>
    <submittedName>
        <fullName evidence="2">Uncharacterized protein</fullName>
    </submittedName>
</protein>
<proteinExistence type="predicted"/>
<feature type="compositionally biased region" description="Basic and acidic residues" evidence="1">
    <location>
        <begin position="26"/>
        <end position="49"/>
    </location>
</feature>
<comment type="caution">
    <text evidence="2">The sequence shown here is derived from an EMBL/GenBank/DDBJ whole genome shotgun (WGS) entry which is preliminary data.</text>
</comment>
<accession>A0A9Q3DHU9</accession>
<reference evidence="2" key="1">
    <citation type="submission" date="2021-03" db="EMBL/GenBank/DDBJ databases">
        <title>Draft genome sequence of rust myrtle Austropuccinia psidii MF-1, a brazilian biotype.</title>
        <authorList>
            <person name="Quecine M.C."/>
            <person name="Pachon D.M.R."/>
            <person name="Bonatelli M.L."/>
            <person name="Correr F.H."/>
            <person name="Franceschini L.M."/>
            <person name="Leite T.F."/>
            <person name="Margarido G.R.A."/>
            <person name="Almeida C.A."/>
            <person name="Ferrarezi J.A."/>
            <person name="Labate C.A."/>
        </authorList>
    </citation>
    <scope>NUCLEOTIDE SEQUENCE</scope>
    <source>
        <strain evidence="2">MF-1</strain>
    </source>
</reference>
<dbReference type="AlphaFoldDB" id="A0A9Q3DHU9"/>
<name>A0A9Q3DHU9_9BASI</name>
<feature type="region of interest" description="Disordered" evidence="1">
    <location>
        <begin position="1"/>
        <end position="49"/>
    </location>
</feature>
<dbReference type="EMBL" id="AVOT02016591">
    <property type="protein sequence ID" value="MBW0501963.1"/>
    <property type="molecule type" value="Genomic_DNA"/>
</dbReference>
<evidence type="ECO:0000313" key="3">
    <source>
        <dbReference type="Proteomes" id="UP000765509"/>
    </source>
</evidence>